<evidence type="ECO:0000256" key="1">
    <source>
        <dbReference type="ARBA" id="ARBA00004496"/>
    </source>
</evidence>
<dbReference type="InterPro" id="IPR002364">
    <property type="entry name" value="Quin_OxRdtase/zeta-crystal_CS"/>
</dbReference>
<comment type="subcellular location">
    <subcellularLocation>
        <location evidence="1">Cytoplasm</location>
    </subcellularLocation>
</comment>
<dbReference type="InterPro" id="IPR020843">
    <property type="entry name" value="ER"/>
</dbReference>
<dbReference type="Proteomes" id="UP000677265">
    <property type="component" value="Unassembled WGS sequence"/>
</dbReference>
<name>A0A942T4R5_9BACI</name>
<dbReference type="SMART" id="SM00829">
    <property type="entry name" value="PKS_ER"/>
    <property type="match status" value="1"/>
</dbReference>
<sequence length="314" mass="34481">MSAQLMNAIRVYHYGGPEVLKLERIPLPRPEAGEVLIRVHAAGVLPYDWKYRQGLFKDSRPASFPYIPGSSFSGTVEKVGPDVHEFCKGQEVFGRSQYGTYAEFTVAPAAGLMLKPAALSFDESVTIPGSAVTAWLTLFRDGELKKGEKVLIHGAAGGFGMIAVQLAKWKGAFVIGTCSAKNVDFLYSLGVDTVIDYTSKSFDKIVQDVDLVVDTIGGETLDRSWSVVKMGGKLLSMVEQPSVEKVQRFGLKPVKPYSLPHLEEIETISKIISQMIIGKQVKVCILKKFPLEKVQEAHELSQRGHGRGRIILNV</sequence>
<evidence type="ECO:0000256" key="2">
    <source>
        <dbReference type="ARBA" id="ARBA00011881"/>
    </source>
</evidence>
<feature type="domain" description="Enoyl reductase (ER)" evidence="6">
    <location>
        <begin position="15"/>
        <end position="312"/>
    </location>
</feature>
<dbReference type="AlphaFoldDB" id="A0A942T4R5"/>
<dbReference type="GO" id="GO:0008270">
    <property type="term" value="F:zinc ion binding"/>
    <property type="evidence" value="ECO:0007669"/>
    <property type="project" value="InterPro"/>
</dbReference>
<evidence type="ECO:0000313" key="9">
    <source>
        <dbReference type="Proteomes" id="UP000677265"/>
    </source>
</evidence>
<dbReference type="Pfam" id="PF08240">
    <property type="entry name" value="ADH_N"/>
    <property type="match status" value="1"/>
</dbReference>
<comment type="subunit">
    <text evidence="2">Homotetramer.</text>
</comment>
<organism evidence="7">
    <name type="scientific">Neobacillus citreus</name>
    <dbReference type="NCBI Taxonomy" id="2833578"/>
    <lineage>
        <taxon>Bacteria</taxon>
        <taxon>Bacillati</taxon>
        <taxon>Bacillota</taxon>
        <taxon>Bacilli</taxon>
        <taxon>Bacillales</taxon>
        <taxon>Bacillaceae</taxon>
        <taxon>Neobacillus</taxon>
    </lineage>
</organism>
<dbReference type="InterPro" id="IPR036291">
    <property type="entry name" value="NAD(P)-bd_dom_sf"/>
</dbReference>
<dbReference type="InterPro" id="IPR011032">
    <property type="entry name" value="GroES-like_sf"/>
</dbReference>
<dbReference type="PANTHER" id="PTHR44154:SF1">
    <property type="entry name" value="QUINONE OXIDOREDUCTASE"/>
    <property type="match status" value="1"/>
</dbReference>
<evidence type="ECO:0000259" key="6">
    <source>
        <dbReference type="SMART" id="SM00829"/>
    </source>
</evidence>
<dbReference type="SUPFAM" id="SSF51735">
    <property type="entry name" value="NAD(P)-binding Rossmann-fold domains"/>
    <property type="match status" value="1"/>
</dbReference>
<evidence type="ECO:0000313" key="8">
    <source>
        <dbReference type="EMBL" id="MCH6264889.1"/>
    </source>
</evidence>
<dbReference type="SUPFAM" id="SSF50129">
    <property type="entry name" value="GroES-like"/>
    <property type="match status" value="1"/>
</dbReference>
<dbReference type="Pfam" id="PF13602">
    <property type="entry name" value="ADH_zinc_N_2"/>
    <property type="match status" value="1"/>
</dbReference>
<dbReference type="GO" id="GO:0016491">
    <property type="term" value="F:oxidoreductase activity"/>
    <property type="evidence" value="ECO:0007669"/>
    <property type="project" value="InterPro"/>
</dbReference>
<keyword evidence="5" id="KW-0694">RNA-binding</keyword>
<dbReference type="GO" id="GO:0003723">
    <property type="term" value="F:RNA binding"/>
    <property type="evidence" value="ECO:0007669"/>
    <property type="project" value="UniProtKB-KW"/>
</dbReference>
<reference evidence="7" key="1">
    <citation type="submission" date="2021-05" db="EMBL/GenBank/DDBJ databases">
        <title>Novel Bacillus species.</title>
        <authorList>
            <person name="Liu G."/>
        </authorList>
    </citation>
    <scope>NUCLEOTIDE SEQUENCE</scope>
    <source>
        <strain evidence="7 9">FJAT-50051</strain>
    </source>
</reference>
<dbReference type="RefSeq" id="WP_213146205.1">
    <property type="nucleotide sequence ID" value="NZ_JAGYPE020000005.1"/>
</dbReference>
<dbReference type="PROSITE" id="PS01162">
    <property type="entry name" value="QOR_ZETA_CRYSTAL"/>
    <property type="match status" value="1"/>
</dbReference>
<dbReference type="EMBL" id="JAGYPE020000005">
    <property type="protein sequence ID" value="MCH6264889.1"/>
    <property type="molecule type" value="Genomic_DNA"/>
</dbReference>
<dbReference type="PANTHER" id="PTHR44154">
    <property type="entry name" value="QUINONE OXIDOREDUCTASE"/>
    <property type="match status" value="1"/>
</dbReference>
<gene>
    <name evidence="8" type="ORF">KHB02_005050</name>
    <name evidence="7" type="ORF">KHB02_34025</name>
</gene>
<evidence type="ECO:0000256" key="5">
    <source>
        <dbReference type="ARBA" id="ARBA00022884"/>
    </source>
</evidence>
<proteinExistence type="predicted"/>
<accession>A0A942T4R5</accession>
<dbReference type="Gene3D" id="3.40.50.720">
    <property type="entry name" value="NAD(P)-binding Rossmann-like Domain"/>
    <property type="match status" value="1"/>
</dbReference>
<keyword evidence="4" id="KW-0521">NADP</keyword>
<dbReference type="Gene3D" id="3.90.180.10">
    <property type="entry name" value="Medium-chain alcohol dehydrogenases, catalytic domain"/>
    <property type="match status" value="1"/>
</dbReference>
<keyword evidence="9" id="KW-1185">Reference proteome</keyword>
<evidence type="ECO:0000256" key="3">
    <source>
        <dbReference type="ARBA" id="ARBA00022490"/>
    </source>
</evidence>
<dbReference type="CDD" id="cd05289">
    <property type="entry name" value="MDR_like_2"/>
    <property type="match status" value="1"/>
</dbReference>
<protein>
    <submittedName>
        <fullName evidence="7">NADP-dependent oxidoreductase</fullName>
    </submittedName>
</protein>
<dbReference type="InterPro" id="IPR013154">
    <property type="entry name" value="ADH-like_N"/>
</dbReference>
<dbReference type="EMBL" id="JAGYPE010000007">
    <property type="protein sequence ID" value="MBS4186390.1"/>
    <property type="molecule type" value="Genomic_DNA"/>
</dbReference>
<dbReference type="GO" id="GO:0005737">
    <property type="term" value="C:cytoplasm"/>
    <property type="evidence" value="ECO:0007669"/>
    <property type="project" value="UniProtKB-SubCell"/>
</dbReference>
<evidence type="ECO:0000256" key="4">
    <source>
        <dbReference type="ARBA" id="ARBA00022857"/>
    </source>
</evidence>
<dbReference type="InterPro" id="IPR051603">
    <property type="entry name" value="Zinc-ADH_QOR/CCCR"/>
</dbReference>
<keyword evidence="3" id="KW-0963">Cytoplasm</keyword>
<comment type="caution">
    <text evidence="7">The sequence shown here is derived from an EMBL/GenBank/DDBJ whole genome shotgun (WGS) entry which is preliminary data.</text>
</comment>
<evidence type="ECO:0000313" key="7">
    <source>
        <dbReference type="EMBL" id="MBS4186390.1"/>
    </source>
</evidence>